<dbReference type="OrthoDB" id="8479562at2"/>
<dbReference type="RefSeq" id="WP_051789319.1">
    <property type="nucleotide sequence ID" value="NZ_CP013251.1"/>
</dbReference>
<feature type="domain" description="FlgO" evidence="1">
    <location>
        <begin position="27"/>
        <end position="95"/>
    </location>
</feature>
<evidence type="ECO:0000313" key="2">
    <source>
        <dbReference type="EMBL" id="AMO56608.1"/>
    </source>
</evidence>
<dbReference type="STRING" id="570277.EZMO1_2529"/>
<sequence>MSILFSGCQSKPAYDEQVDLVEVTVEASERLADKVEDSLSENAIILSTSLSNIDNLSTTSTLGRIISEQLASGLMDQGFRLKEIKMRSDVFIREKKVGNLPCPEDWLH</sequence>
<accession>A0A142BCY2</accession>
<dbReference type="EMBL" id="CP013251">
    <property type="protein sequence ID" value="AMO56608.1"/>
    <property type="molecule type" value="Genomic_DNA"/>
</dbReference>
<evidence type="ECO:0000259" key="1">
    <source>
        <dbReference type="Pfam" id="PF17680"/>
    </source>
</evidence>
<dbReference type="Proteomes" id="UP000071065">
    <property type="component" value="Chromosome"/>
</dbReference>
<dbReference type="InterPro" id="IPR041215">
    <property type="entry name" value="FlgO_dom"/>
</dbReference>
<name>A0A142BCY2_9GAMM</name>
<reference evidence="2 3" key="1">
    <citation type="journal article" date="2016" name="Front. Microbiol.">
        <title>Genomic Insight into the Host-Endosymbiont Relationship of Endozoicomonas montiporae CL-33(T) with its Coral Host.</title>
        <authorList>
            <person name="Ding J.-Y."/>
            <person name="Shiu J.-H."/>
            <person name="Chen W.-M."/>
            <person name="Chiang Y.-R."/>
            <person name="Tang S.-L."/>
        </authorList>
    </citation>
    <scope>NUCLEOTIDE SEQUENCE [LARGE SCALE GENOMIC DNA]</scope>
    <source>
        <strain evidence="2 3">CL-33</strain>
    </source>
</reference>
<protein>
    <recommendedName>
        <fullName evidence="1">FlgO domain-containing protein</fullName>
    </recommendedName>
</protein>
<proteinExistence type="predicted"/>
<dbReference type="Pfam" id="PF17680">
    <property type="entry name" value="FlgO"/>
    <property type="match status" value="1"/>
</dbReference>
<dbReference type="KEGG" id="emp:EZMO1_2529"/>
<gene>
    <name evidence="2" type="ORF">EZMO1_2529</name>
</gene>
<evidence type="ECO:0000313" key="3">
    <source>
        <dbReference type="Proteomes" id="UP000071065"/>
    </source>
</evidence>
<organism evidence="2 3">
    <name type="scientific">Endozoicomonas montiporae CL-33</name>
    <dbReference type="NCBI Taxonomy" id="570277"/>
    <lineage>
        <taxon>Bacteria</taxon>
        <taxon>Pseudomonadati</taxon>
        <taxon>Pseudomonadota</taxon>
        <taxon>Gammaproteobacteria</taxon>
        <taxon>Oceanospirillales</taxon>
        <taxon>Endozoicomonadaceae</taxon>
        <taxon>Endozoicomonas</taxon>
    </lineage>
</organism>
<dbReference type="AlphaFoldDB" id="A0A142BCY2"/>
<dbReference type="PATRIC" id="fig|570277.3.peg.2709"/>